<feature type="non-terminal residue" evidence="1">
    <location>
        <position position="1"/>
    </location>
</feature>
<dbReference type="RefSeq" id="XP_062661613.1">
    <property type="nucleotide sequence ID" value="XM_062800488.1"/>
</dbReference>
<accession>A0AAE0LV83</accession>
<gene>
    <name evidence="1" type="ORF">B0H64DRAFT_321060</name>
</gene>
<sequence>HEQPRWVPTWSDPSEHGVCTEMAKIVAAADKYGVLPLLRPFVSDWLVHALPPSRIGGQDAIDPEIAERLNLAWQLGAVGRVEDYTRKLVYDSNISAAIVEELLAEARKCPVDRFPALPGLFGVAAKRREAGIQAALDFFGQMINDLNNDDPCRQPIFDPSSIPGYTPVAAAAIEELIGSVSDRDSVYRPLCGITINMYISERIKEVGAENIPPQVKDFPSSVSDLLYTIRCIHGLQPGRVPAPRVLHPACLQVLQKKFEDFAAELLSRWSEPESILELEQVEWLKRRSDILATGSSSA</sequence>
<dbReference type="AlphaFoldDB" id="A0AAE0LV83"/>
<dbReference type="GeneID" id="87837436"/>
<reference evidence="1" key="1">
    <citation type="journal article" date="2023" name="Mol. Phylogenet. Evol.">
        <title>Genome-scale phylogeny and comparative genomics of the fungal order Sordariales.</title>
        <authorList>
            <person name="Hensen N."/>
            <person name="Bonometti L."/>
            <person name="Westerberg I."/>
            <person name="Brannstrom I.O."/>
            <person name="Guillou S."/>
            <person name="Cros-Aarteil S."/>
            <person name="Calhoun S."/>
            <person name="Haridas S."/>
            <person name="Kuo A."/>
            <person name="Mondo S."/>
            <person name="Pangilinan J."/>
            <person name="Riley R."/>
            <person name="LaButti K."/>
            <person name="Andreopoulos B."/>
            <person name="Lipzen A."/>
            <person name="Chen C."/>
            <person name="Yan M."/>
            <person name="Daum C."/>
            <person name="Ng V."/>
            <person name="Clum A."/>
            <person name="Steindorff A."/>
            <person name="Ohm R.A."/>
            <person name="Martin F."/>
            <person name="Silar P."/>
            <person name="Natvig D.O."/>
            <person name="Lalanne C."/>
            <person name="Gautier V."/>
            <person name="Ament-Velasquez S.L."/>
            <person name="Kruys A."/>
            <person name="Hutchinson M.I."/>
            <person name="Powell A.J."/>
            <person name="Barry K."/>
            <person name="Miller A.N."/>
            <person name="Grigoriev I.V."/>
            <person name="Debuchy R."/>
            <person name="Gladieux P."/>
            <person name="Hiltunen Thoren M."/>
            <person name="Johannesson H."/>
        </authorList>
    </citation>
    <scope>NUCLEOTIDE SEQUENCE</scope>
    <source>
        <strain evidence="1">CBS 168.71</strain>
    </source>
</reference>
<evidence type="ECO:0000313" key="1">
    <source>
        <dbReference type="EMBL" id="KAK3298099.1"/>
    </source>
</evidence>
<comment type="caution">
    <text evidence="1">The sequence shown here is derived from an EMBL/GenBank/DDBJ whole genome shotgun (WGS) entry which is preliminary data.</text>
</comment>
<keyword evidence="2" id="KW-1185">Reference proteome</keyword>
<evidence type="ECO:0000313" key="2">
    <source>
        <dbReference type="Proteomes" id="UP001278766"/>
    </source>
</evidence>
<reference evidence="1" key="2">
    <citation type="submission" date="2023-06" db="EMBL/GenBank/DDBJ databases">
        <authorList>
            <consortium name="Lawrence Berkeley National Laboratory"/>
            <person name="Haridas S."/>
            <person name="Hensen N."/>
            <person name="Bonometti L."/>
            <person name="Westerberg I."/>
            <person name="Brannstrom I.O."/>
            <person name="Guillou S."/>
            <person name="Cros-Aarteil S."/>
            <person name="Calhoun S."/>
            <person name="Kuo A."/>
            <person name="Mondo S."/>
            <person name="Pangilinan J."/>
            <person name="Riley R."/>
            <person name="Labutti K."/>
            <person name="Andreopoulos B."/>
            <person name="Lipzen A."/>
            <person name="Chen C."/>
            <person name="Yanf M."/>
            <person name="Daum C."/>
            <person name="Ng V."/>
            <person name="Clum A."/>
            <person name="Steindorff A."/>
            <person name="Ohm R."/>
            <person name="Martin F."/>
            <person name="Silar P."/>
            <person name="Natvig D."/>
            <person name="Lalanne C."/>
            <person name="Gautier V."/>
            <person name="Ament-Velasquez S.L."/>
            <person name="Kruys A."/>
            <person name="Hutchinson M.I."/>
            <person name="Powell A.J."/>
            <person name="Barry K."/>
            <person name="Miller A.N."/>
            <person name="Grigoriev I.V."/>
            <person name="Debuchy R."/>
            <person name="Gladieux P."/>
            <person name="Thoren M.H."/>
            <person name="Johannesson H."/>
        </authorList>
    </citation>
    <scope>NUCLEOTIDE SEQUENCE</scope>
    <source>
        <strain evidence="1">CBS 168.71</strain>
    </source>
</reference>
<protein>
    <submittedName>
        <fullName evidence="1">Uncharacterized protein</fullName>
    </submittedName>
</protein>
<organism evidence="1 2">
    <name type="scientific">Chaetomium fimeti</name>
    <dbReference type="NCBI Taxonomy" id="1854472"/>
    <lineage>
        <taxon>Eukaryota</taxon>
        <taxon>Fungi</taxon>
        <taxon>Dikarya</taxon>
        <taxon>Ascomycota</taxon>
        <taxon>Pezizomycotina</taxon>
        <taxon>Sordariomycetes</taxon>
        <taxon>Sordariomycetidae</taxon>
        <taxon>Sordariales</taxon>
        <taxon>Chaetomiaceae</taxon>
        <taxon>Chaetomium</taxon>
    </lineage>
</organism>
<dbReference type="EMBL" id="JAUEPN010000003">
    <property type="protein sequence ID" value="KAK3298099.1"/>
    <property type="molecule type" value="Genomic_DNA"/>
</dbReference>
<proteinExistence type="predicted"/>
<dbReference type="Proteomes" id="UP001278766">
    <property type="component" value="Unassembled WGS sequence"/>
</dbReference>
<name>A0AAE0LV83_9PEZI</name>